<feature type="region of interest" description="Disordered" evidence="1">
    <location>
        <begin position="1"/>
        <end position="28"/>
    </location>
</feature>
<dbReference type="AlphaFoldDB" id="A0A1R3GFD9"/>
<dbReference type="Proteomes" id="UP000187203">
    <property type="component" value="Unassembled WGS sequence"/>
</dbReference>
<gene>
    <name evidence="2" type="ORF">COLO4_35565</name>
</gene>
<protein>
    <submittedName>
        <fullName evidence="2">Uncharacterized protein</fullName>
    </submittedName>
</protein>
<reference evidence="3" key="1">
    <citation type="submission" date="2013-09" db="EMBL/GenBank/DDBJ databases">
        <title>Corchorus olitorius genome sequencing.</title>
        <authorList>
            <person name="Alam M."/>
            <person name="Haque M.S."/>
            <person name="Islam M.S."/>
            <person name="Emdad E.M."/>
            <person name="Islam M.M."/>
            <person name="Ahmed B."/>
            <person name="Halim A."/>
            <person name="Hossen Q.M.M."/>
            <person name="Hossain M.Z."/>
            <person name="Ahmed R."/>
            <person name="Khan M.M."/>
            <person name="Islam R."/>
            <person name="Rashid M.M."/>
            <person name="Khan S.A."/>
            <person name="Rahman M.S."/>
            <person name="Alam M."/>
            <person name="Yahiya A.S."/>
            <person name="Khan M.S."/>
            <person name="Azam M.S."/>
            <person name="Haque T."/>
            <person name="Lashkar M.Z.H."/>
            <person name="Akhand A.I."/>
            <person name="Morshed G."/>
            <person name="Roy S."/>
            <person name="Uddin K.S."/>
            <person name="Rabeya T."/>
            <person name="Hossain A.S."/>
            <person name="Chowdhury A."/>
            <person name="Snigdha A.R."/>
            <person name="Mortoza M.S."/>
            <person name="Matin S.A."/>
            <person name="Hoque S.M.E."/>
            <person name="Islam M.K."/>
            <person name="Roy D.K."/>
            <person name="Haider R."/>
            <person name="Moosa M.M."/>
            <person name="Elias S.M."/>
            <person name="Hasan A.M."/>
            <person name="Jahan S."/>
            <person name="Shafiuddin M."/>
            <person name="Mahmood N."/>
            <person name="Shommy N.S."/>
        </authorList>
    </citation>
    <scope>NUCLEOTIDE SEQUENCE [LARGE SCALE GENOMIC DNA]</scope>
    <source>
        <strain evidence="3">cv. O-4</strain>
    </source>
</reference>
<dbReference type="EMBL" id="AWUE01022698">
    <property type="protein sequence ID" value="OMO56740.1"/>
    <property type="molecule type" value="Genomic_DNA"/>
</dbReference>
<feature type="region of interest" description="Disordered" evidence="1">
    <location>
        <begin position="120"/>
        <end position="150"/>
    </location>
</feature>
<evidence type="ECO:0000256" key="1">
    <source>
        <dbReference type="SAM" id="MobiDB-lite"/>
    </source>
</evidence>
<comment type="caution">
    <text evidence="2">The sequence shown here is derived from an EMBL/GenBank/DDBJ whole genome shotgun (WGS) entry which is preliminary data.</text>
</comment>
<evidence type="ECO:0000313" key="2">
    <source>
        <dbReference type="EMBL" id="OMO56740.1"/>
    </source>
</evidence>
<dbReference type="OrthoDB" id="10575660at2759"/>
<evidence type="ECO:0000313" key="3">
    <source>
        <dbReference type="Proteomes" id="UP000187203"/>
    </source>
</evidence>
<feature type="compositionally biased region" description="Basic residues" evidence="1">
    <location>
        <begin position="128"/>
        <end position="146"/>
    </location>
</feature>
<feature type="compositionally biased region" description="Basic and acidic residues" evidence="1">
    <location>
        <begin position="10"/>
        <end position="28"/>
    </location>
</feature>
<feature type="region of interest" description="Disordered" evidence="1">
    <location>
        <begin position="55"/>
        <end position="75"/>
    </location>
</feature>
<sequence>MGQQDGCGGGDRDHGEESNSCEKEKKEKKANPWLGGVAMLWSQICNAVVELSHDSENESAGNIKEGSNSEKYKEHGRFKRAPKVINDYDLKLDKVRAKLKEYVNISRVGLVGSHEAVKGKSNNGKVGCSRKKARMNSRSTSRRRGTSKHDSEIEHLVTQFVQMKPKSEEVMDMVAKICREECKAHEPSMPRCGVANIKSKISHFRTRDRVMSRLENCEQVLKHFMLCLQIFIPINDQGVHWAGDPDFSNFTEWDHVFPALVPQEQNS</sequence>
<organism evidence="2 3">
    <name type="scientific">Corchorus olitorius</name>
    <dbReference type="NCBI Taxonomy" id="93759"/>
    <lineage>
        <taxon>Eukaryota</taxon>
        <taxon>Viridiplantae</taxon>
        <taxon>Streptophyta</taxon>
        <taxon>Embryophyta</taxon>
        <taxon>Tracheophyta</taxon>
        <taxon>Spermatophyta</taxon>
        <taxon>Magnoliopsida</taxon>
        <taxon>eudicotyledons</taxon>
        <taxon>Gunneridae</taxon>
        <taxon>Pentapetalae</taxon>
        <taxon>rosids</taxon>
        <taxon>malvids</taxon>
        <taxon>Malvales</taxon>
        <taxon>Malvaceae</taxon>
        <taxon>Grewioideae</taxon>
        <taxon>Apeibeae</taxon>
        <taxon>Corchorus</taxon>
    </lineage>
</organism>
<accession>A0A1R3GFD9</accession>
<proteinExistence type="predicted"/>
<keyword evidence="3" id="KW-1185">Reference proteome</keyword>
<name>A0A1R3GFD9_9ROSI</name>